<reference evidence="1" key="1">
    <citation type="submission" date="2022-12" db="EMBL/GenBank/DDBJ databases">
        <title>Bacterial isolates from different developmental stages of Nematostella vectensis.</title>
        <authorList>
            <person name="Fraune S."/>
        </authorList>
    </citation>
    <scope>NUCLEOTIDE SEQUENCE</scope>
    <source>
        <strain evidence="1">G21619-S1</strain>
    </source>
</reference>
<name>A0ABT4LZS8_9BURK</name>
<organism evidence="1 2">
    <name type="scientific">Castellaniella denitrificans</name>
    <dbReference type="NCBI Taxonomy" id="56119"/>
    <lineage>
        <taxon>Bacteria</taxon>
        <taxon>Pseudomonadati</taxon>
        <taxon>Pseudomonadota</taxon>
        <taxon>Betaproteobacteria</taxon>
        <taxon>Burkholderiales</taxon>
        <taxon>Alcaligenaceae</taxon>
        <taxon>Castellaniella</taxon>
    </lineage>
</organism>
<dbReference type="EMBL" id="JAPWHE010000001">
    <property type="protein sequence ID" value="MCZ4328546.1"/>
    <property type="molecule type" value="Genomic_DNA"/>
</dbReference>
<comment type="caution">
    <text evidence="1">The sequence shown here is derived from an EMBL/GenBank/DDBJ whole genome shotgun (WGS) entry which is preliminary data.</text>
</comment>
<dbReference type="RefSeq" id="WP_269355893.1">
    <property type="nucleotide sequence ID" value="NZ_JAPWHE010000001.1"/>
</dbReference>
<gene>
    <name evidence="1" type="ORF">O4H32_01080</name>
</gene>
<accession>A0ABT4LZS8</accession>
<sequence>MSTSNVDATAVAGFVKHYVTQFAATTACNLALGGTQGGADLAAVKSRQIGCGIAVPAIQAAASYVVHQFTNPGETYPASRLLYDAAGILGGGSLPRAFESAPRAAFASTLSSVESTIKAFAAVQTYAHMTSDPAAESDSKIETKA</sequence>
<proteinExistence type="predicted"/>
<protein>
    <submittedName>
        <fullName evidence="1">Uncharacterized protein</fullName>
    </submittedName>
</protein>
<evidence type="ECO:0000313" key="2">
    <source>
        <dbReference type="Proteomes" id="UP001068379"/>
    </source>
</evidence>
<evidence type="ECO:0000313" key="1">
    <source>
        <dbReference type="EMBL" id="MCZ4328546.1"/>
    </source>
</evidence>
<keyword evidence="2" id="KW-1185">Reference proteome</keyword>
<dbReference type="Proteomes" id="UP001068379">
    <property type="component" value="Unassembled WGS sequence"/>
</dbReference>